<dbReference type="GO" id="GO:0008094">
    <property type="term" value="F:ATP-dependent activity, acting on DNA"/>
    <property type="evidence" value="ECO:0007669"/>
    <property type="project" value="TreeGrafter"/>
</dbReference>
<dbReference type="GO" id="GO:0006281">
    <property type="term" value="P:DNA repair"/>
    <property type="evidence" value="ECO:0007669"/>
    <property type="project" value="TreeGrafter"/>
</dbReference>
<name>A0AAW0Z0H4_9TREE</name>
<dbReference type="Gene3D" id="3.40.50.10810">
    <property type="entry name" value="Tandem AAA-ATPase domain"/>
    <property type="match status" value="2"/>
</dbReference>
<dbReference type="InterPro" id="IPR014001">
    <property type="entry name" value="Helicase_ATP-bd"/>
</dbReference>
<evidence type="ECO:0000313" key="8">
    <source>
        <dbReference type="Proteomes" id="UP001388673"/>
    </source>
</evidence>
<dbReference type="InterPro" id="IPR050628">
    <property type="entry name" value="SNF2_RAD54_helicase_TF"/>
</dbReference>
<dbReference type="GO" id="GO:0004386">
    <property type="term" value="F:helicase activity"/>
    <property type="evidence" value="ECO:0007669"/>
    <property type="project" value="UniProtKB-KW"/>
</dbReference>
<protein>
    <recommendedName>
        <fullName evidence="6">Helicase C-terminal domain-containing protein</fullName>
    </recommendedName>
</protein>
<keyword evidence="8" id="KW-1185">Reference proteome</keyword>
<dbReference type="RefSeq" id="XP_066803618.1">
    <property type="nucleotide sequence ID" value="XM_066946117.1"/>
</dbReference>
<dbReference type="AlphaFoldDB" id="A0AAW0Z0H4"/>
<gene>
    <name evidence="7" type="ORF">IAR55_003007</name>
</gene>
<reference evidence="7 8" key="1">
    <citation type="journal article" date="2024" name="bioRxiv">
        <title>Comparative genomics of Cryptococcus and Kwoniella reveals pathogenesis evolution and contrasting karyotype dynamics via intercentromeric recombination or chromosome fusion.</title>
        <authorList>
            <person name="Coelho M.A."/>
            <person name="David-Palma M."/>
            <person name="Shea T."/>
            <person name="Bowers K."/>
            <person name="McGinley-Smith S."/>
            <person name="Mohammad A.W."/>
            <person name="Gnirke A."/>
            <person name="Yurkov A.M."/>
            <person name="Nowrousian M."/>
            <person name="Sun S."/>
            <person name="Cuomo C.A."/>
            <person name="Heitman J."/>
        </authorList>
    </citation>
    <scope>NUCLEOTIDE SEQUENCE [LARGE SCALE GENOMIC DNA]</scope>
    <source>
        <strain evidence="7 8">CBS 13917</strain>
    </source>
</reference>
<dbReference type="InterPro" id="IPR027417">
    <property type="entry name" value="P-loop_NTPase"/>
</dbReference>
<keyword evidence="1" id="KW-0547">Nucleotide-binding</keyword>
<feature type="compositionally biased region" description="Low complexity" evidence="5">
    <location>
        <begin position="200"/>
        <end position="209"/>
    </location>
</feature>
<dbReference type="KEGG" id="kne:92180265"/>
<feature type="domain" description="Helicase C-terminal" evidence="6">
    <location>
        <begin position="463"/>
        <end position="621"/>
    </location>
</feature>
<feature type="region of interest" description="Disordered" evidence="5">
    <location>
        <begin position="144"/>
        <end position="210"/>
    </location>
</feature>
<feature type="region of interest" description="Disordered" evidence="5">
    <location>
        <begin position="1"/>
        <end position="22"/>
    </location>
</feature>
<dbReference type="PANTHER" id="PTHR45626:SF17">
    <property type="entry name" value="HELICASE-LIKE TRANSCRIPTION FACTOR"/>
    <property type="match status" value="1"/>
</dbReference>
<evidence type="ECO:0000256" key="2">
    <source>
        <dbReference type="ARBA" id="ARBA00022801"/>
    </source>
</evidence>
<dbReference type="PROSITE" id="PS51194">
    <property type="entry name" value="HELICASE_CTER"/>
    <property type="match status" value="1"/>
</dbReference>
<dbReference type="GO" id="GO:0005524">
    <property type="term" value="F:ATP binding"/>
    <property type="evidence" value="ECO:0007669"/>
    <property type="project" value="UniProtKB-KW"/>
</dbReference>
<dbReference type="EMBL" id="JBCAWK010000005">
    <property type="protein sequence ID" value="KAK8858777.1"/>
    <property type="molecule type" value="Genomic_DNA"/>
</dbReference>
<evidence type="ECO:0000256" key="4">
    <source>
        <dbReference type="ARBA" id="ARBA00022840"/>
    </source>
</evidence>
<accession>A0AAW0Z0H4</accession>
<dbReference type="GeneID" id="92180265"/>
<dbReference type="SMART" id="SM00490">
    <property type="entry name" value="HELICc"/>
    <property type="match status" value="1"/>
</dbReference>
<dbReference type="InterPro" id="IPR049730">
    <property type="entry name" value="SNF2/RAD54-like_C"/>
</dbReference>
<keyword evidence="4" id="KW-0067">ATP-binding</keyword>
<dbReference type="Gene3D" id="3.40.50.300">
    <property type="entry name" value="P-loop containing nucleotide triphosphate hydrolases"/>
    <property type="match status" value="1"/>
</dbReference>
<organism evidence="7 8">
    <name type="scientific">Kwoniella newhampshirensis</name>
    <dbReference type="NCBI Taxonomy" id="1651941"/>
    <lineage>
        <taxon>Eukaryota</taxon>
        <taxon>Fungi</taxon>
        <taxon>Dikarya</taxon>
        <taxon>Basidiomycota</taxon>
        <taxon>Agaricomycotina</taxon>
        <taxon>Tremellomycetes</taxon>
        <taxon>Tremellales</taxon>
        <taxon>Cryptococcaceae</taxon>
        <taxon>Kwoniella</taxon>
    </lineage>
</organism>
<comment type="caution">
    <text evidence="7">The sequence shown here is derived from an EMBL/GenBank/DDBJ whole genome shotgun (WGS) entry which is preliminary data.</text>
</comment>
<evidence type="ECO:0000256" key="3">
    <source>
        <dbReference type="ARBA" id="ARBA00022806"/>
    </source>
</evidence>
<evidence type="ECO:0000259" key="6">
    <source>
        <dbReference type="PROSITE" id="PS51194"/>
    </source>
</evidence>
<keyword evidence="3" id="KW-0347">Helicase</keyword>
<keyword evidence="2" id="KW-0378">Hydrolase</keyword>
<dbReference type="PANTHER" id="PTHR45626">
    <property type="entry name" value="TRANSCRIPTION TERMINATION FACTOR 2-RELATED"/>
    <property type="match status" value="1"/>
</dbReference>
<dbReference type="Proteomes" id="UP001388673">
    <property type="component" value="Unassembled WGS sequence"/>
</dbReference>
<dbReference type="InterPro" id="IPR000330">
    <property type="entry name" value="SNF2_N"/>
</dbReference>
<dbReference type="SMART" id="SM00487">
    <property type="entry name" value="DEXDc"/>
    <property type="match status" value="1"/>
</dbReference>
<dbReference type="GO" id="GO:0005634">
    <property type="term" value="C:nucleus"/>
    <property type="evidence" value="ECO:0007669"/>
    <property type="project" value="TreeGrafter"/>
</dbReference>
<sequence length="638" mass="71758">MIDYSRIPRSDPGPHTGPDLFPHQQVGLTIILKREDDDQNLSCSLARYAKKNPLCPSVKEDVSTVPQLVISQEERPVQGNGSILADDMGMGKSLTVLAVVEATRKVSSNWARGMSDIVLSDESRRRQRWAHCLNCDTVGIKRKPIKRLSNQSSGRNRKRAKIPDALQSSGVEDEDSVYRDGSDTDDSVDSCSESVDSKSCDGSSSFSTGRSKDRSRATLIVCSQTVLPTWMDTVRKHWKKGPKYFGLPMDGPEDDIDDEPLSVFNHYKSRDEASPDNLAWPDIILTTVVLDEAHTVCNMDTARYKAVDKVRRRHTLVVTRTPIQNHLYDLAAYAQLLREPSGLVSPSRFDEVCNQPITSDAMDWSKIRLFVDIYVLRRSKSQGAWSDLPGKDIELIRLDPTIEQKYAHAEAQTLAFRERVPSQRTIASVAPPEKKIKRPYAASLAGQGKSNEEIDIEGTSSSKLDWIKEFLTNRPEGKIVIFSEWSKAFDEVGQVVRSAGYDCVVLHGKDKYATRISKANDFNNSASKRLVMLATLGVAGEGISLVGASVCIFLNTAWNPSCHLQATDRLHRPGQTKNVKVYYLITNDTMEETVQRRQQVKRGYYSRLFPQEPKFPLDIHLTEWTLDEMMDKAIRDRF</sequence>
<dbReference type="SUPFAM" id="SSF52540">
    <property type="entry name" value="P-loop containing nucleoside triphosphate hydrolases"/>
    <property type="match status" value="2"/>
</dbReference>
<dbReference type="Pfam" id="PF00176">
    <property type="entry name" value="SNF2-rel_dom"/>
    <property type="match status" value="2"/>
</dbReference>
<dbReference type="InterPro" id="IPR001650">
    <property type="entry name" value="Helicase_C-like"/>
</dbReference>
<dbReference type="CDD" id="cd18793">
    <property type="entry name" value="SF2_C_SNF"/>
    <property type="match status" value="1"/>
</dbReference>
<proteinExistence type="predicted"/>
<dbReference type="InterPro" id="IPR038718">
    <property type="entry name" value="SNF2-like_sf"/>
</dbReference>
<evidence type="ECO:0000256" key="1">
    <source>
        <dbReference type="ARBA" id="ARBA00022741"/>
    </source>
</evidence>
<evidence type="ECO:0000313" key="7">
    <source>
        <dbReference type="EMBL" id="KAK8858777.1"/>
    </source>
</evidence>
<dbReference type="GO" id="GO:0016787">
    <property type="term" value="F:hydrolase activity"/>
    <property type="evidence" value="ECO:0007669"/>
    <property type="project" value="UniProtKB-KW"/>
</dbReference>
<dbReference type="Pfam" id="PF00271">
    <property type="entry name" value="Helicase_C"/>
    <property type="match status" value="1"/>
</dbReference>
<evidence type="ECO:0000256" key="5">
    <source>
        <dbReference type="SAM" id="MobiDB-lite"/>
    </source>
</evidence>